<gene>
    <name evidence="1" type="ORF">PSQ40_02090</name>
</gene>
<organism evidence="1 2">
    <name type="scientific">Curvibacter cyanobacteriorum</name>
    <dbReference type="NCBI Taxonomy" id="3026422"/>
    <lineage>
        <taxon>Bacteria</taxon>
        <taxon>Pseudomonadati</taxon>
        <taxon>Pseudomonadota</taxon>
        <taxon>Betaproteobacteria</taxon>
        <taxon>Burkholderiales</taxon>
        <taxon>Comamonadaceae</taxon>
        <taxon>Curvibacter</taxon>
    </lineage>
</organism>
<sequence>MLLQPSLAFAARAVLSAVGAARGRPDGRGRGRGLGLIGLLLALWLAPLLGQMHRALHAVPWRALPVQVVVDTAGPALTGTALAQRPDPAALAPTGPASDTGSWLERLFATHTSDADCLVFDQLAHDGPPQFAPWPLLATPPLRFVAWWLDAALVATTAAPCQARAPPTVR</sequence>
<name>A0ABT5MX98_9BURK</name>
<proteinExistence type="predicted"/>
<accession>A0ABT5MX98</accession>
<reference evidence="1 2" key="1">
    <citation type="submission" date="2023-02" db="EMBL/GenBank/DDBJ databases">
        <title>Bacterial whole genomic sequence of Curvibacter sp. HBC61.</title>
        <authorList>
            <person name="Le V."/>
            <person name="Ko S.-R."/>
            <person name="Ahn C.-Y."/>
            <person name="Oh H.-M."/>
        </authorList>
    </citation>
    <scope>NUCLEOTIDE SEQUENCE [LARGE SCALE GENOMIC DNA]</scope>
    <source>
        <strain evidence="1 2">HBC61</strain>
    </source>
</reference>
<protein>
    <submittedName>
        <fullName evidence="1">Uncharacterized protein</fullName>
    </submittedName>
</protein>
<evidence type="ECO:0000313" key="1">
    <source>
        <dbReference type="EMBL" id="MDD0837353.1"/>
    </source>
</evidence>
<comment type="caution">
    <text evidence="1">The sequence shown here is derived from an EMBL/GenBank/DDBJ whole genome shotgun (WGS) entry which is preliminary data.</text>
</comment>
<dbReference type="Proteomes" id="UP001528673">
    <property type="component" value="Unassembled WGS sequence"/>
</dbReference>
<dbReference type="EMBL" id="JAQSIP010000001">
    <property type="protein sequence ID" value="MDD0837353.1"/>
    <property type="molecule type" value="Genomic_DNA"/>
</dbReference>
<evidence type="ECO:0000313" key="2">
    <source>
        <dbReference type="Proteomes" id="UP001528673"/>
    </source>
</evidence>
<keyword evidence="2" id="KW-1185">Reference proteome</keyword>
<dbReference type="RefSeq" id="WP_273948370.1">
    <property type="nucleotide sequence ID" value="NZ_JAQSIP010000001.1"/>
</dbReference>